<gene>
    <name evidence="1" type="ORF">CLV78_11367</name>
</gene>
<evidence type="ECO:0000313" key="2">
    <source>
        <dbReference type="Proteomes" id="UP000239480"/>
    </source>
</evidence>
<sequence length="154" mass="16149">MPSKRIAVIGTVLVAVGAVFWAGSEIQKATYLDRCFDLGGGRNPGDHPICVVERATPPLQLGPIVITAQEVVGGEMRADLDDRALVELRLAPGAAAALTAFTKASVGGTLDIRVNGRLVRSVNIAEGIKGDRFVIAVDMDEAESLAQDLGLNDL</sequence>
<organism evidence="1 2">
    <name type="scientific">Aliiruegeria haliotis</name>
    <dbReference type="NCBI Taxonomy" id="1280846"/>
    <lineage>
        <taxon>Bacteria</taxon>
        <taxon>Pseudomonadati</taxon>
        <taxon>Pseudomonadota</taxon>
        <taxon>Alphaproteobacteria</taxon>
        <taxon>Rhodobacterales</taxon>
        <taxon>Roseobacteraceae</taxon>
        <taxon>Aliiruegeria</taxon>
    </lineage>
</organism>
<accession>A0A2T0RH25</accession>
<protein>
    <recommendedName>
        <fullName evidence="3">Preprotein translocase subunit SecD</fullName>
    </recommendedName>
</protein>
<evidence type="ECO:0000313" key="1">
    <source>
        <dbReference type="EMBL" id="PRY20468.1"/>
    </source>
</evidence>
<dbReference type="Proteomes" id="UP000239480">
    <property type="component" value="Unassembled WGS sequence"/>
</dbReference>
<dbReference type="EMBL" id="PVTD01000013">
    <property type="protein sequence ID" value="PRY20468.1"/>
    <property type="molecule type" value="Genomic_DNA"/>
</dbReference>
<name>A0A2T0RH25_9RHOB</name>
<comment type="caution">
    <text evidence="1">The sequence shown here is derived from an EMBL/GenBank/DDBJ whole genome shotgun (WGS) entry which is preliminary data.</text>
</comment>
<evidence type="ECO:0008006" key="3">
    <source>
        <dbReference type="Google" id="ProtNLM"/>
    </source>
</evidence>
<dbReference type="AlphaFoldDB" id="A0A2T0RH25"/>
<proteinExistence type="predicted"/>
<reference evidence="1 2" key="1">
    <citation type="submission" date="2018-03" db="EMBL/GenBank/DDBJ databases">
        <title>Genomic Encyclopedia of Archaeal and Bacterial Type Strains, Phase II (KMG-II): from individual species to whole genera.</title>
        <authorList>
            <person name="Goeker M."/>
        </authorList>
    </citation>
    <scope>NUCLEOTIDE SEQUENCE [LARGE SCALE GENOMIC DNA]</scope>
    <source>
        <strain evidence="1 2">DSM 29328</strain>
    </source>
</reference>
<dbReference type="Gene3D" id="3.30.1360.200">
    <property type="match status" value="1"/>
</dbReference>
<keyword evidence="2" id="KW-1185">Reference proteome</keyword>